<dbReference type="SUPFAM" id="SSF109854">
    <property type="entry name" value="DinB/YfiT-like putative metalloenzymes"/>
    <property type="match status" value="1"/>
</dbReference>
<dbReference type="InterPro" id="IPR007061">
    <property type="entry name" value="MST-like"/>
</dbReference>
<dbReference type="AlphaFoldDB" id="A0A9X2YAQ8"/>
<accession>A0A9X2YAQ8</accession>
<dbReference type="RefSeq" id="WP_043405640.1">
    <property type="nucleotide sequence ID" value="NZ_CP092427.2"/>
</dbReference>
<proteinExistence type="predicted"/>
<evidence type="ECO:0000313" key="1">
    <source>
        <dbReference type="EMBL" id="MCV7070499.1"/>
    </source>
</evidence>
<keyword evidence="3" id="KW-1185">Reference proteome</keyword>
<evidence type="ECO:0000313" key="2">
    <source>
        <dbReference type="EMBL" id="ULP37812.1"/>
    </source>
</evidence>
<name>A0A9X2YAQ8_9MYCO</name>
<sequence>MAAMPPPIADERAGLREYLTAQQHAFHAIAFGLTDEQARARPTVSALSIGGLIKHVTTCQRGWMERVAASPEACADDGRPMEERAADWEDEFTMREDETLADVLAAFDAQNAETIRLAETADLGAAVPVPQNAPWFPKDVAAWSVRWVFFHMIEELARHAGQGDIIRESIDGATLYELLAGVEGWPETDWLKPWKPAAASQA</sequence>
<gene>
    <name evidence="1" type="ORF">H7H73_08540</name>
    <name evidence="2" type="ORF">MJO55_05095</name>
</gene>
<reference evidence="2" key="3">
    <citation type="submission" date="2022-08" db="EMBL/GenBank/DDBJ databases">
        <title>Whole genome sequencing of non-tuberculosis mycobacteria type-strains.</title>
        <authorList>
            <person name="Igarashi Y."/>
            <person name="Osugi A."/>
            <person name="Mitarai S."/>
        </authorList>
    </citation>
    <scope>NUCLEOTIDE SEQUENCE</scope>
    <source>
        <strain evidence="2">JCM 16372</strain>
    </source>
</reference>
<dbReference type="Proteomes" id="UP001055159">
    <property type="component" value="Chromosome"/>
</dbReference>
<dbReference type="EMBL" id="CP092427">
    <property type="protein sequence ID" value="ULP37812.1"/>
    <property type="molecule type" value="Genomic_DNA"/>
</dbReference>
<evidence type="ECO:0000313" key="3">
    <source>
        <dbReference type="Proteomes" id="UP001055159"/>
    </source>
</evidence>
<evidence type="ECO:0000313" key="4">
    <source>
        <dbReference type="Proteomes" id="UP001140272"/>
    </source>
</evidence>
<dbReference type="Pfam" id="PF04978">
    <property type="entry name" value="MST"/>
    <property type="match status" value="1"/>
</dbReference>
<reference evidence="1" key="2">
    <citation type="journal article" date="2022" name="BMC Genomics">
        <title>Comparative genome analysis of mycobacteria focusing on tRNA and non-coding RNA.</title>
        <authorList>
            <person name="Behra P.R.K."/>
            <person name="Pettersson B.M.F."/>
            <person name="Ramesh M."/>
            <person name="Das S."/>
            <person name="Dasgupta S."/>
            <person name="Kirsebom L.A."/>
        </authorList>
    </citation>
    <scope>NUCLEOTIDE SEQUENCE</scope>
    <source>
        <strain evidence="1">DSM 45406</strain>
    </source>
</reference>
<dbReference type="Proteomes" id="UP001140272">
    <property type="component" value="Unassembled WGS sequence"/>
</dbReference>
<dbReference type="InterPro" id="IPR034660">
    <property type="entry name" value="DinB/YfiT-like"/>
</dbReference>
<dbReference type="EMBL" id="JACKRN010000308">
    <property type="protein sequence ID" value="MCV7070499.1"/>
    <property type="molecule type" value="Genomic_DNA"/>
</dbReference>
<dbReference type="Gene3D" id="1.20.120.450">
    <property type="entry name" value="dinb family like domain"/>
    <property type="match status" value="1"/>
</dbReference>
<protein>
    <submittedName>
        <fullName evidence="1">DinB family protein</fullName>
    </submittedName>
</protein>
<reference evidence="1" key="1">
    <citation type="submission" date="2020-07" db="EMBL/GenBank/DDBJ databases">
        <authorList>
            <person name="Pettersson B.M.F."/>
            <person name="Behra P.R.K."/>
            <person name="Ramesh M."/>
            <person name="Das S."/>
            <person name="Dasgupta S."/>
            <person name="Kirsebom L.A."/>
        </authorList>
    </citation>
    <scope>NUCLEOTIDE SEQUENCE</scope>
    <source>
        <strain evidence="1">DSM 45406</strain>
    </source>
</reference>
<organism evidence="1 4">
    <name type="scientific">Mycolicibacterium rufum</name>
    <dbReference type="NCBI Taxonomy" id="318424"/>
    <lineage>
        <taxon>Bacteria</taxon>
        <taxon>Bacillati</taxon>
        <taxon>Actinomycetota</taxon>
        <taxon>Actinomycetes</taxon>
        <taxon>Mycobacteriales</taxon>
        <taxon>Mycobacteriaceae</taxon>
        <taxon>Mycolicibacterium</taxon>
    </lineage>
</organism>